<evidence type="ECO:0000259" key="1">
    <source>
        <dbReference type="PROSITE" id="PS51457"/>
    </source>
</evidence>
<organism evidence="2 3">
    <name type="scientific">Amphimedon queenslandica</name>
    <name type="common">Sponge</name>
    <dbReference type="NCBI Taxonomy" id="400682"/>
    <lineage>
        <taxon>Eukaryota</taxon>
        <taxon>Metazoa</taxon>
        <taxon>Porifera</taxon>
        <taxon>Demospongiae</taxon>
        <taxon>Heteroscleromorpha</taxon>
        <taxon>Haplosclerida</taxon>
        <taxon>Niphatidae</taxon>
        <taxon>Amphimedon</taxon>
    </lineage>
</organism>
<name>A0AAN0J8M3_AMPQE</name>
<dbReference type="RefSeq" id="XP_019853057.1">
    <property type="nucleotide sequence ID" value="XM_019997498.1"/>
</dbReference>
<accession>A0AAN0J8M3</accession>
<dbReference type="RefSeq" id="XP_019853058.1">
    <property type="nucleotide sequence ID" value="XM_019997499.1"/>
</dbReference>
<dbReference type="GO" id="GO:0003677">
    <property type="term" value="F:DNA binding"/>
    <property type="evidence" value="ECO:0007669"/>
    <property type="project" value="InterPro"/>
</dbReference>
<evidence type="ECO:0000313" key="3">
    <source>
        <dbReference type="Proteomes" id="UP000007879"/>
    </source>
</evidence>
<dbReference type="EnsemblMetazoa" id="XM_019997499.1">
    <property type="protein sequence ID" value="XP_019853058.1"/>
    <property type="gene ID" value="LOC109582659"/>
</dbReference>
<dbReference type="RefSeq" id="XP_019853056.1">
    <property type="nucleotide sequence ID" value="XM_019997497.1"/>
</dbReference>
<dbReference type="PROSITE" id="PS51457">
    <property type="entry name" value="BEN"/>
    <property type="match status" value="1"/>
</dbReference>
<dbReference type="AlphaFoldDB" id="A0AAN0J8M3"/>
<dbReference type="EnsemblMetazoa" id="XM_019997497.1">
    <property type="protein sequence ID" value="XP_019853056.1"/>
    <property type="gene ID" value="LOC109582659"/>
</dbReference>
<dbReference type="KEGG" id="aqu:109582659"/>
<dbReference type="EnsemblMetazoa" id="XM_019997498.1">
    <property type="protein sequence ID" value="XP_019853057.1"/>
    <property type="gene ID" value="LOC109582659"/>
</dbReference>
<dbReference type="InterPro" id="IPR018379">
    <property type="entry name" value="BEN_domain"/>
</dbReference>
<dbReference type="Proteomes" id="UP000007879">
    <property type="component" value="Unassembled WGS sequence"/>
</dbReference>
<reference evidence="2" key="2">
    <citation type="submission" date="2024-06" db="UniProtKB">
        <authorList>
            <consortium name="EnsemblMetazoa"/>
        </authorList>
    </citation>
    <scope>IDENTIFICATION</scope>
</reference>
<proteinExistence type="predicted"/>
<sequence>MAIPQMKQLEIQIIHHSTFLQHLQKMKGEKENYHGTYQRARLNHQRKLLHRIKYKSDVTRQELCNKAATSLENGEDLDEQTLTHGQAVIYCPKDGKTHDVTIWEKTPAPVKKSKPNVKTTKKGDAMTRTNSAALAKRTSGVMDIDTQALVDDASSILEDVDKRNRSTPLNNSLMIVPSLESNIRIENVYELLIKMDRKLNDLHDTLAKIVDSKDINEVNKDNPKYCKNGIYLLKIEAKDSNAYGRNLLDVLITKSEQKNGILLQSKKSTKPALDPERVQLLFDCIRIRYPDYEHTRLVSSLHQKCRDVKTE</sequence>
<feature type="domain" description="BEN" evidence="1">
    <location>
        <begin position="202"/>
        <end position="311"/>
    </location>
</feature>
<protein>
    <recommendedName>
        <fullName evidence="1">BEN domain-containing protein</fullName>
    </recommendedName>
</protein>
<keyword evidence="3" id="KW-1185">Reference proteome</keyword>
<dbReference type="GeneID" id="109582659"/>
<evidence type="ECO:0000313" key="2">
    <source>
        <dbReference type="EnsemblMetazoa" id="XP_019853058.1"/>
    </source>
</evidence>
<reference evidence="3" key="1">
    <citation type="journal article" date="2010" name="Nature">
        <title>The Amphimedon queenslandica genome and the evolution of animal complexity.</title>
        <authorList>
            <person name="Srivastava M."/>
            <person name="Simakov O."/>
            <person name="Chapman J."/>
            <person name="Fahey B."/>
            <person name="Gauthier M.E."/>
            <person name="Mitros T."/>
            <person name="Richards G.S."/>
            <person name="Conaco C."/>
            <person name="Dacre M."/>
            <person name="Hellsten U."/>
            <person name="Larroux C."/>
            <person name="Putnam N.H."/>
            <person name="Stanke M."/>
            <person name="Adamska M."/>
            <person name="Darling A."/>
            <person name="Degnan S.M."/>
            <person name="Oakley T.H."/>
            <person name="Plachetzki D.C."/>
            <person name="Zhai Y."/>
            <person name="Adamski M."/>
            <person name="Calcino A."/>
            <person name="Cummins S.F."/>
            <person name="Goodstein D.M."/>
            <person name="Harris C."/>
            <person name="Jackson D.J."/>
            <person name="Leys S.P."/>
            <person name="Shu S."/>
            <person name="Woodcroft B.J."/>
            <person name="Vervoort M."/>
            <person name="Kosik K.S."/>
            <person name="Manning G."/>
            <person name="Degnan B.M."/>
            <person name="Rokhsar D.S."/>
        </authorList>
    </citation>
    <scope>NUCLEOTIDE SEQUENCE [LARGE SCALE GENOMIC DNA]</scope>
</reference>